<dbReference type="EMBL" id="BAAAOP010000001">
    <property type="protein sequence ID" value="GAA2185219.1"/>
    <property type="molecule type" value="Genomic_DNA"/>
</dbReference>
<evidence type="ECO:0000313" key="2">
    <source>
        <dbReference type="EMBL" id="GAA2185219.1"/>
    </source>
</evidence>
<protein>
    <recommendedName>
        <fullName evidence="4">DUF4391 domain-containing protein</fullName>
    </recommendedName>
</protein>
<dbReference type="RefSeq" id="WP_346056915.1">
    <property type="nucleotide sequence ID" value="NZ_BAAAOP010000001.1"/>
</dbReference>
<dbReference type="Proteomes" id="UP001501084">
    <property type="component" value="Unassembled WGS sequence"/>
</dbReference>
<accession>A0ABP5MSF3</accession>
<reference evidence="3" key="1">
    <citation type="journal article" date="2019" name="Int. J. Syst. Evol. Microbiol.">
        <title>The Global Catalogue of Microorganisms (GCM) 10K type strain sequencing project: providing services to taxonomists for standard genome sequencing and annotation.</title>
        <authorList>
            <consortium name="The Broad Institute Genomics Platform"/>
            <consortium name="The Broad Institute Genome Sequencing Center for Infectious Disease"/>
            <person name="Wu L."/>
            <person name="Ma J."/>
        </authorList>
    </citation>
    <scope>NUCLEOTIDE SEQUENCE [LARGE SCALE GENOMIC DNA]</scope>
    <source>
        <strain evidence="3">JCM 14919</strain>
    </source>
</reference>
<feature type="coiled-coil region" evidence="1">
    <location>
        <begin position="173"/>
        <end position="207"/>
    </location>
</feature>
<evidence type="ECO:0008006" key="4">
    <source>
        <dbReference type="Google" id="ProtNLM"/>
    </source>
</evidence>
<name>A0ABP5MSF3_9MICO</name>
<dbReference type="InterPro" id="IPR025503">
    <property type="entry name" value="DUF4391"/>
</dbReference>
<keyword evidence="1" id="KW-0175">Coiled coil</keyword>
<evidence type="ECO:0000313" key="3">
    <source>
        <dbReference type="Proteomes" id="UP001501084"/>
    </source>
</evidence>
<comment type="caution">
    <text evidence="2">The sequence shown here is derived from an EMBL/GenBank/DDBJ whole genome shotgun (WGS) entry which is preliminary data.</text>
</comment>
<proteinExistence type="predicted"/>
<evidence type="ECO:0000256" key="1">
    <source>
        <dbReference type="SAM" id="Coils"/>
    </source>
</evidence>
<keyword evidence="3" id="KW-1185">Reference proteome</keyword>
<dbReference type="Pfam" id="PF14335">
    <property type="entry name" value="DUF4391"/>
    <property type="match status" value="1"/>
</dbReference>
<organism evidence="2 3">
    <name type="scientific">Leucobacter alluvii</name>
    <dbReference type="NCBI Taxonomy" id="340321"/>
    <lineage>
        <taxon>Bacteria</taxon>
        <taxon>Bacillati</taxon>
        <taxon>Actinomycetota</taxon>
        <taxon>Actinomycetes</taxon>
        <taxon>Micrococcales</taxon>
        <taxon>Microbacteriaceae</taxon>
        <taxon>Leucobacter</taxon>
    </lineage>
</organism>
<sequence>MSDVLYRWPEAAKFGRRIPKERFYEQGTVSASTRERFVSDVARITWAFKLAEATIHLPDSESVPEIQVLRIDAKDADISEHVLATIDKTIPSPIIFELVRNTSGDEQVRMVAAHKQPGSNSPKISQYFSTGWLAADVHRQPLPTAISLPALYAALLEPLIEIEVRPGEAMSEVADRLKEIGKLEREIAALRRKIKNEKQLNRKIELRKVLMTKESELEQQR</sequence>
<gene>
    <name evidence="2" type="ORF">GCM10009786_00680</name>
</gene>